<evidence type="ECO:0000313" key="4">
    <source>
        <dbReference type="EMBL" id="KAH7372903.1"/>
    </source>
</evidence>
<keyword evidence="5" id="KW-1185">Reference proteome</keyword>
<dbReference type="AlphaFoldDB" id="A0A8T2QLC4"/>
<dbReference type="Proteomes" id="UP000825935">
    <property type="component" value="Chromosome 17"/>
</dbReference>
<feature type="chain" id="PRO_5036275807" evidence="2">
    <location>
        <begin position="27"/>
        <end position="62"/>
    </location>
</feature>
<feature type="signal peptide" evidence="2">
    <location>
        <begin position="1"/>
        <end position="26"/>
    </location>
</feature>
<sequence length="62" mass="6810">MSFSKRSLLYLVQVCLLMSSQRMGTSVENTTVRREPIPICSPSATLGSEQTFSSTDNVTVHS</sequence>
<evidence type="ECO:0000256" key="1">
    <source>
        <dbReference type="SAM" id="MobiDB-lite"/>
    </source>
</evidence>
<keyword evidence="2" id="KW-0732">Signal</keyword>
<protein>
    <submittedName>
        <fullName evidence="3">Uncharacterized protein</fullName>
    </submittedName>
</protein>
<feature type="compositionally biased region" description="Polar residues" evidence="1">
    <location>
        <begin position="42"/>
        <end position="62"/>
    </location>
</feature>
<name>A0A8T2QLC4_CERRI</name>
<evidence type="ECO:0000313" key="3">
    <source>
        <dbReference type="EMBL" id="KAH7284962.1"/>
    </source>
</evidence>
<gene>
    <name evidence="4" type="ORF">KP509_17G028000</name>
    <name evidence="3" type="ORF">KP509_33G004500</name>
</gene>
<reference evidence="3" key="1">
    <citation type="submission" date="2021-08" db="EMBL/GenBank/DDBJ databases">
        <title>WGS assembly of Ceratopteris richardii.</title>
        <authorList>
            <person name="Marchant D.B."/>
            <person name="Chen G."/>
            <person name="Jenkins J."/>
            <person name="Shu S."/>
            <person name="Leebens-Mack J."/>
            <person name="Grimwood J."/>
            <person name="Schmutz J."/>
            <person name="Soltis P."/>
            <person name="Soltis D."/>
            <person name="Chen Z.-H."/>
        </authorList>
    </citation>
    <scope>NUCLEOTIDE SEQUENCE</scope>
    <source>
        <strain evidence="3">Whitten #5841</strain>
        <tissue evidence="3">Leaf</tissue>
    </source>
</reference>
<dbReference type="EMBL" id="CM035422">
    <property type="protein sequence ID" value="KAH7372903.1"/>
    <property type="molecule type" value="Genomic_DNA"/>
</dbReference>
<accession>A0A8T2QLC4</accession>
<comment type="caution">
    <text evidence="3">The sequence shown here is derived from an EMBL/GenBank/DDBJ whole genome shotgun (WGS) entry which is preliminary data.</text>
</comment>
<feature type="region of interest" description="Disordered" evidence="1">
    <location>
        <begin position="41"/>
        <end position="62"/>
    </location>
</feature>
<dbReference type="Proteomes" id="UP000825935">
    <property type="component" value="Chromosome 33"/>
</dbReference>
<proteinExistence type="predicted"/>
<dbReference type="EMBL" id="CM035438">
    <property type="protein sequence ID" value="KAH7284962.1"/>
    <property type="molecule type" value="Genomic_DNA"/>
</dbReference>
<organism evidence="3 5">
    <name type="scientific">Ceratopteris richardii</name>
    <name type="common">Triangle waterfern</name>
    <dbReference type="NCBI Taxonomy" id="49495"/>
    <lineage>
        <taxon>Eukaryota</taxon>
        <taxon>Viridiplantae</taxon>
        <taxon>Streptophyta</taxon>
        <taxon>Embryophyta</taxon>
        <taxon>Tracheophyta</taxon>
        <taxon>Polypodiopsida</taxon>
        <taxon>Polypodiidae</taxon>
        <taxon>Polypodiales</taxon>
        <taxon>Pteridineae</taxon>
        <taxon>Pteridaceae</taxon>
        <taxon>Parkerioideae</taxon>
        <taxon>Ceratopteris</taxon>
    </lineage>
</organism>
<evidence type="ECO:0000256" key="2">
    <source>
        <dbReference type="SAM" id="SignalP"/>
    </source>
</evidence>
<evidence type="ECO:0000313" key="5">
    <source>
        <dbReference type="Proteomes" id="UP000825935"/>
    </source>
</evidence>